<dbReference type="OrthoDB" id="9789029at2"/>
<proteinExistence type="predicted"/>
<reference evidence="7" key="1">
    <citation type="submission" date="2011-06" db="EMBL/GenBank/DDBJ databases">
        <authorList>
            <consortium name="US DOE Joint Genome Institute (JGI-PGF)"/>
            <person name="Lucas S."/>
            <person name="Han J."/>
            <person name="Lapidus A."/>
            <person name="Cheng J.-F."/>
            <person name="Goodwin L."/>
            <person name="Pitluck S."/>
            <person name="Peters L."/>
            <person name="Land M.L."/>
            <person name="Hauser L."/>
            <person name="Vogl K."/>
            <person name="Liu Z."/>
            <person name="Overmann J."/>
            <person name="Frigaard N.-U."/>
            <person name="Bryant D.A."/>
            <person name="Woyke T.J."/>
        </authorList>
    </citation>
    <scope>NUCLEOTIDE SEQUENCE [LARGE SCALE GENOMIC DNA]</scope>
    <source>
        <strain evidence="7">970</strain>
    </source>
</reference>
<keyword evidence="7" id="KW-1185">Reference proteome</keyword>
<organism evidence="6 7">
    <name type="scientific">Thiorhodovibrio frisius</name>
    <dbReference type="NCBI Taxonomy" id="631362"/>
    <lineage>
        <taxon>Bacteria</taxon>
        <taxon>Pseudomonadati</taxon>
        <taxon>Pseudomonadota</taxon>
        <taxon>Gammaproteobacteria</taxon>
        <taxon>Chromatiales</taxon>
        <taxon>Chromatiaceae</taxon>
        <taxon>Thiorhodovibrio</taxon>
    </lineage>
</organism>
<dbReference type="RefSeq" id="WP_009149754.1">
    <property type="nucleotide sequence ID" value="NZ_CP121471.1"/>
</dbReference>
<keyword evidence="3 5" id="KW-1133">Transmembrane helix</keyword>
<feature type="transmembrane region" description="Helical" evidence="5">
    <location>
        <begin position="118"/>
        <end position="141"/>
    </location>
</feature>
<name>H8Z2Q4_9GAMM</name>
<dbReference type="Pfam" id="PF04191">
    <property type="entry name" value="PEMT"/>
    <property type="match status" value="1"/>
</dbReference>
<evidence type="ECO:0008006" key="8">
    <source>
        <dbReference type="Google" id="ProtNLM"/>
    </source>
</evidence>
<dbReference type="Gene3D" id="1.20.120.1630">
    <property type="match status" value="1"/>
</dbReference>
<dbReference type="Proteomes" id="UP000002964">
    <property type="component" value="Unassembled WGS sequence"/>
</dbReference>
<feature type="transmembrane region" description="Helical" evidence="5">
    <location>
        <begin position="25"/>
        <end position="46"/>
    </location>
</feature>
<dbReference type="InterPro" id="IPR007318">
    <property type="entry name" value="Phopholipid_MeTrfase"/>
</dbReference>
<dbReference type="AlphaFoldDB" id="H8Z2Q4"/>
<dbReference type="EMBL" id="JH603169">
    <property type="protein sequence ID" value="EIC22747.1"/>
    <property type="molecule type" value="Genomic_DNA"/>
</dbReference>
<dbReference type="PANTHER" id="PTHR43847:SF1">
    <property type="entry name" value="BLL3993 PROTEIN"/>
    <property type="match status" value="1"/>
</dbReference>
<comment type="subcellular location">
    <subcellularLocation>
        <location evidence="1">Endomembrane system</location>
        <topology evidence="1">Multi-pass membrane protein</topology>
    </subcellularLocation>
</comment>
<dbReference type="GO" id="GO:0012505">
    <property type="term" value="C:endomembrane system"/>
    <property type="evidence" value="ECO:0007669"/>
    <property type="project" value="UniProtKB-SubCell"/>
</dbReference>
<reference evidence="6 7" key="2">
    <citation type="submission" date="2011-11" db="EMBL/GenBank/DDBJ databases">
        <authorList>
            <consortium name="US DOE Joint Genome Institute"/>
            <person name="Lucas S."/>
            <person name="Han J."/>
            <person name="Lapidus A."/>
            <person name="Cheng J.-F."/>
            <person name="Goodwin L."/>
            <person name="Pitluck S."/>
            <person name="Peters L."/>
            <person name="Ovchinnikova G."/>
            <person name="Zhang X."/>
            <person name="Detter J.C."/>
            <person name="Han C."/>
            <person name="Tapia R."/>
            <person name="Land M."/>
            <person name="Hauser L."/>
            <person name="Kyrpides N."/>
            <person name="Ivanova N."/>
            <person name="Pagani I."/>
            <person name="Vogl K."/>
            <person name="Liu Z."/>
            <person name="Overmann J."/>
            <person name="Frigaard N.-U."/>
            <person name="Bryant D."/>
            <person name="Woyke T."/>
        </authorList>
    </citation>
    <scope>NUCLEOTIDE SEQUENCE [LARGE SCALE GENOMIC DNA]</scope>
    <source>
        <strain evidence="6 7">970</strain>
    </source>
</reference>
<protein>
    <recommendedName>
        <fullName evidence="8">Isoprenylcysteine carboxylmethyltransferase family protein</fullName>
    </recommendedName>
</protein>
<feature type="transmembrane region" description="Helical" evidence="5">
    <location>
        <begin position="58"/>
        <end position="81"/>
    </location>
</feature>
<sequence>MSQESNPPSFVDRLRQSLKGHRGEYLVAIQFALILIFAIMPAWHPGVDSALLATLRPWLLPLVIPAAVVAILFAGFGSLHIREYLTPLPYPVDHNQLVQTGVYSIVRHPLYSSQLFAAFAWTLYNLSLSHLLVLIAGFVFFDHKARKEEAWLTERHSDYPGYAQRVRKFVPWIY</sequence>
<accession>H8Z2Q4</accession>
<evidence type="ECO:0000256" key="1">
    <source>
        <dbReference type="ARBA" id="ARBA00004127"/>
    </source>
</evidence>
<dbReference type="HOGENOM" id="CLU_065200_5_0_6"/>
<dbReference type="eggNOG" id="COG2020">
    <property type="taxonomic scope" value="Bacteria"/>
</dbReference>
<keyword evidence="4 5" id="KW-0472">Membrane</keyword>
<evidence type="ECO:0000313" key="6">
    <source>
        <dbReference type="EMBL" id="EIC22747.1"/>
    </source>
</evidence>
<keyword evidence="2 5" id="KW-0812">Transmembrane</keyword>
<evidence type="ECO:0000256" key="3">
    <source>
        <dbReference type="ARBA" id="ARBA00022989"/>
    </source>
</evidence>
<evidence type="ECO:0000313" key="7">
    <source>
        <dbReference type="Proteomes" id="UP000002964"/>
    </source>
</evidence>
<evidence type="ECO:0000256" key="5">
    <source>
        <dbReference type="SAM" id="Phobius"/>
    </source>
</evidence>
<gene>
    <name evidence="6" type="ORF">Thi970DRAFT_03029</name>
</gene>
<evidence type="ECO:0000256" key="2">
    <source>
        <dbReference type="ARBA" id="ARBA00022692"/>
    </source>
</evidence>
<dbReference type="PANTHER" id="PTHR43847">
    <property type="entry name" value="BLL3993 PROTEIN"/>
    <property type="match status" value="1"/>
</dbReference>
<dbReference type="InterPro" id="IPR052527">
    <property type="entry name" value="Metal_cation-efflux_comp"/>
</dbReference>
<dbReference type="STRING" id="631362.Thi970DRAFT_03029"/>
<evidence type="ECO:0000256" key="4">
    <source>
        <dbReference type="ARBA" id="ARBA00023136"/>
    </source>
</evidence>